<gene>
    <name evidence="1" type="ORF">Mpt1_c08230</name>
</gene>
<evidence type="ECO:0000313" key="2">
    <source>
        <dbReference type="Proteomes" id="UP000030787"/>
    </source>
</evidence>
<proteinExistence type="predicted"/>
<organism evidence="1 2">
    <name type="scientific">Candidatus Methanoplasma termitum</name>
    <dbReference type="NCBI Taxonomy" id="1577791"/>
    <lineage>
        <taxon>Archaea</taxon>
        <taxon>Methanobacteriati</taxon>
        <taxon>Thermoplasmatota</taxon>
        <taxon>Thermoplasmata</taxon>
        <taxon>Methanomassiliicoccales</taxon>
        <taxon>Methanomassiliicoccaceae</taxon>
        <taxon>Candidatus Methanoplasma</taxon>
    </lineage>
</organism>
<dbReference type="AlphaFoldDB" id="A0A0A7LGT1"/>
<dbReference type="GeneID" id="24818492"/>
<dbReference type="STRING" id="1577791.Mpt1_c08230"/>
<dbReference type="RefSeq" id="WP_048112426.1">
    <property type="nucleotide sequence ID" value="NZ_CP010070.1"/>
</dbReference>
<dbReference type="KEGG" id="mear:Mpt1_c08230"/>
<keyword evidence="2" id="KW-1185">Reference proteome</keyword>
<dbReference type="HOGENOM" id="CLU_1840466_0_0_2"/>
<sequence>MTGPERNHGTISGIPEYGDDEPDYYEFIGIRWCELCGRQTCICPKYISSQRGTVLWMHEDMGAMMIVIDDDTQPWEMIGRCYHEIDPDNGADYVYQLMDHMTGPPHNCIFRVKRVGDRYTLPDENGRMRRMGWKPRIIN</sequence>
<dbReference type="EMBL" id="CP010070">
    <property type="protein sequence ID" value="AIZ56701.1"/>
    <property type="molecule type" value="Genomic_DNA"/>
</dbReference>
<reference evidence="1 2" key="1">
    <citation type="journal article" date="2014" name="Appl. Environ. Microbiol.">
        <title>Comparative Genome Analysis of 'Candidatus Methanoplasma termitum' Indicates a New Mode of Energy Metabolism in the Seventh Order of Methanogens.</title>
        <authorList>
            <person name="Lang K."/>
            <person name="Schuldes J."/>
            <person name="Klingl A."/>
            <person name="Poehlein A."/>
            <person name="Daniel R."/>
            <person name="Brune A."/>
        </authorList>
    </citation>
    <scope>NUCLEOTIDE SEQUENCE [LARGE SCALE GENOMIC DNA]</scope>
    <source>
        <strain evidence="2">Mpt1</strain>
    </source>
</reference>
<dbReference type="Proteomes" id="UP000030787">
    <property type="component" value="Chromosome"/>
</dbReference>
<evidence type="ECO:0000313" key="1">
    <source>
        <dbReference type="EMBL" id="AIZ56701.1"/>
    </source>
</evidence>
<accession>A0A0A7LGT1</accession>
<protein>
    <submittedName>
        <fullName evidence="1">Uncharacterized protein</fullName>
    </submittedName>
</protein>
<name>A0A0A7LGT1_9ARCH</name>